<dbReference type="EMBL" id="NMUH01002213">
    <property type="protein sequence ID" value="MQL98603.1"/>
    <property type="molecule type" value="Genomic_DNA"/>
</dbReference>
<accession>A0A843W2T2</accession>
<sequence>MLFSQSVYARSWLGVRTPVDVTGPQLVMLPVPHSRELRPKSLKVPGMGPQGRKLWQFLGHFGGFGVHLACSRRKDPAWSGGKAEIVSFFAFFAKSVYGVHAVDVRFHVIPC</sequence>
<protein>
    <submittedName>
        <fullName evidence="1">Uncharacterized protein</fullName>
    </submittedName>
</protein>
<dbReference type="AlphaFoldDB" id="A0A843W2T2"/>
<gene>
    <name evidence="1" type="ORF">Taro_031316</name>
</gene>
<keyword evidence="2" id="KW-1185">Reference proteome</keyword>
<dbReference type="Proteomes" id="UP000652761">
    <property type="component" value="Unassembled WGS sequence"/>
</dbReference>
<evidence type="ECO:0000313" key="2">
    <source>
        <dbReference type="Proteomes" id="UP000652761"/>
    </source>
</evidence>
<organism evidence="1 2">
    <name type="scientific">Colocasia esculenta</name>
    <name type="common">Wild taro</name>
    <name type="synonym">Arum esculentum</name>
    <dbReference type="NCBI Taxonomy" id="4460"/>
    <lineage>
        <taxon>Eukaryota</taxon>
        <taxon>Viridiplantae</taxon>
        <taxon>Streptophyta</taxon>
        <taxon>Embryophyta</taxon>
        <taxon>Tracheophyta</taxon>
        <taxon>Spermatophyta</taxon>
        <taxon>Magnoliopsida</taxon>
        <taxon>Liliopsida</taxon>
        <taxon>Araceae</taxon>
        <taxon>Aroideae</taxon>
        <taxon>Colocasieae</taxon>
        <taxon>Colocasia</taxon>
    </lineage>
</organism>
<reference evidence="1" key="1">
    <citation type="submission" date="2017-07" db="EMBL/GenBank/DDBJ databases">
        <title>Taro Niue Genome Assembly and Annotation.</title>
        <authorList>
            <person name="Atibalentja N."/>
            <person name="Keating K."/>
            <person name="Fields C.J."/>
        </authorList>
    </citation>
    <scope>NUCLEOTIDE SEQUENCE</scope>
    <source>
        <strain evidence="1">Niue_2</strain>
        <tissue evidence="1">Leaf</tissue>
    </source>
</reference>
<evidence type="ECO:0000313" key="1">
    <source>
        <dbReference type="EMBL" id="MQL98603.1"/>
    </source>
</evidence>
<name>A0A843W2T2_COLES</name>
<proteinExistence type="predicted"/>
<comment type="caution">
    <text evidence="1">The sequence shown here is derived from an EMBL/GenBank/DDBJ whole genome shotgun (WGS) entry which is preliminary data.</text>
</comment>